<dbReference type="Pfam" id="PF00072">
    <property type="entry name" value="Response_reg"/>
    <property type="match status" value="1"/>
</dbReference>
<evidence type="ECO:0000259" key="7">
    <source>
        <dbReference type="PROSITE" id="PS50112"/>
    </source>
</evidence>
<evidence type="ECO:0000259" key="6">
    <source>
        <dbReference type="PROSITE" id="PS50110"/>
    </source>
</evidence>
<evidence type="ECO:0000256" key="4">
    <source>
        <dbReference type="PROSITE-ProRule" id="PRU00169"/>
    </source>
</evidence>
<dbReference type="Pfam" id="PF02518">
    <property type="entry name" value="HATPase_c"/>
    <property type="match status" value="1"/>
</dbReference>
<gene>
    <name evidence="8" type="ORF">DFR42_106273</name>
</gene>
<dbReference type="Gene3D" id="3.30.565.10">
    <property type="entry name" value="Histidine kinase-like ATPase, C-terminal domain"/>
    <property type="match status" value="1"/>
</dbReference>
<feature type="domain" description="Response regulatory" evidence="6">
    <location>
        <begin position="6"/>
        <end position="122"/>
    </location>
</feature>
<evidence type="ECO:0000256" key="3">
    <source>
        <dbReference type="ARBA" id="ARBA00023012"/>
    </source>
</evidence>
<keyword evidence="1" id="KW-0808">Transferase</keyword>
<dbReference type="PANTHER" id="PTHR24421">
    <property type="entry name" value="NITRATE/NITRITE SENSOR PROTEIN NARX-RELATED"/>
    <property type="match status" value="1"/>
</dbReference>
<dbReference type="Pfam" id="PF07730">
    <property type="entry name" value="HisKA_3"/>
    <property type="match status" value="1"/>
</dbReference>
<dbReference type="NCBIfam" id="TIGR00229">
    <property type="entry name" value="sensory_box"/>
    <property type="match status" value="1"/>
</dbReference>
<feature type="domain" description="PAS" evidence="7">
    <location>
        <begin position="140"/>
        <end position="184"/>
    </location>
</feature>
<dbReference type="InterPro" id="IPR011712">
    <property type="entry name" value="Sig_transdc_His_kin_sub3_dim/P"/>
</dbReference>
<dbReference type="CDD" id="cd16917">
    <property type="entry name" value="HATPase_UhpB-NarQ-NarX-like"/>
    <property type="match status" value="1"/>
</dbReference>
<dbReference type="PROSITE" id="PS50110">
    <property type="entry name" value="RESPONSE_REGULATORY"/>
    <property type="match status" value="1"/>
</dbReference>
<dbReference type="InterPro" id="IPR005467">
    <property type="entry name" value="His_kinase_dom"/>
</dbReference>
<dbReference type="Pfam" id="PF08448">
    <property type="entry name" value="PAS_4"/>
    <property type="match status" value="1"/>
</dbReference>
<feature type="domain" description="Histidine kinase" evidence="5">
    <location>
        <begin position="392"/>
        <end position="483"/>
    </location>
</feature>
<dbReference type="EMBL" id="QJKB01000006">
    <property type="protein sequence ID" value="PXX42093.1"/>
    <property type="molecule type" value="Genomic_DNA"/>
</dbReference>
<dbReference type="PROSITE" id="PS50112">
    <property type="entry name" value="PAS"/>
    <property type="match status" value="1"/>
</dbReference>
<protein>
    <submittedName>
        <fullName evidence="8">Two-component system sensor histidine kinase UhpB</fullName>
    </submittedName>
</protein>
<keyword evidence="2 8" id="KW-0418">Kinase</keyword>
<dbReference type="OrthoDB" id="9813412at2"/>
<dbReference type="InterPro" id="IPR011006">
    <property type="entry name" value="CheY-like_superfamily"/>
</dbReference>
<evidence type="ECO:0000313" key="8">
    <source>
        <dbReference type="EMBL" id="PXX42093.1"/>
    </source>
</evidence>
<dbReference type="SUPFAM" id="SSF55874">
    <property type="entry name" value="ATPase domain of HSP90 chaperone/DNA topoisomerase II/histidine kinase"/>
    <property type="match status" value="1"/>
</dbReference>
<dbReference type="SUPFAM" id="SSF52172">
    <property type="entry name" value="CheY-like"/>
    <property type="match status" value="1"/>
</dbReference>
<dbReference type="GO" id="GO:0000155">
    <property type="term" value="F:phosphorelay sensor kinase activity"/>
    <property type="evidence" value="ECO:0007669"/>
    <property type="project" value="InterPro"/>
</dbReference>
<dbReference type="InterPro" id="IPR013656">
    <property type="entry name" value="PAS_4"/>
</dbReference>
<dbReference type="Gene3D" id="3.40.50.2300">
    <property type="match status" value="1"/>
</dbReference>
<evidence type="ECO:0000313" key="9">
    <source>
        <dbReference type="Proteomes" id="UP000247792"/>
    </source>
</evidence>
<dbReference type="InterPro" id="IPR036890">
    <property type="entry name" value="HATPase_C_sf"/>
</dbReference>
<name>A0A318JPG1_9BURK</name>
<dbReference type="SMART" id="SM00387">
    <property type="entry name" value="HATPase_c"/>
    <property type="match status" value="1"/>
</dbReference>
<dbReference type="InterPro" id="IPR003594">
    <property type="entry name" value="HATPase_dom"/>
</dbReference>
<proteinExistence type="predicted"/>
<dbReference type="Gene3D" id="1.20.5.1930">
    <property type="match status" value="1"/>
</dbReference>
<accession>A0A318JPG1</accession>
<dbReference type="PROSITE" id="PS50109">
    <property type="entry name" value="HIS_KIN"/>
    <property type="match status" value="1"/>
</dbReference>
<dbReference type="RefSeq" id="WP_110256522.1">
    <property type="nucleotide sequence ID" value="NZ_QJKB01000006.1"/>
</dbReference>
<evidence type="ECO:0000256" key="1">
    <source>
        <dbReference type="ARBA" id="ARBA00022679"/>
    </source>
</evidence>
<comment type="caution">
    <text evidence="8">The sequence shown here is derived from an EMBL/GenBank/DDBJ whole genome shotgun (WGS) entry which is preliminary data.</text>
</comment>
<dbReference type="InterPro" id="IPR035965">
    <property type="entry name" value="PAS-like_dom_sf"/>
</dbReference>
<dbReference type="AlphaFoldDB" id="A0A318JPG1"/>
<dbReference type="SUPFAM" id="SSF55785">
    <property type="entry name" value="PYP-like sensor domain (PAS domain)"/>
    <property type="match status" value="1"/>
</dbReference>
<reference evidence="8 9" key="1">
    <citation type="submission" date="2018-05" db="EMBL/GenBank/DDBJ databases">
        <title>Genomic Encyclopedia of Type Strains, Phase IV (KMG-IV): sequencing the most valuable type-strain genomes for metagenomic binning, comparative biology and taxonomic classification.</title>
        <authorList>
            <person name="Goeker M."/>
        </authorList>
    </citation>
    <scope>NUCLEOTIDE SEQUENCE [LARGE SCALE GENOMIC DNA]</scope>
    <source>
        <strain evidence="8 9">DSM 19792</strain>
    </source>
</reference>
<keyword evidence="9" id="KW-1185">Reference proteome</keyword>
<dbReference type="InterPro" id="IPR050482">
    <property type="entry name" value="Sensor_HK_TwoCompSys"/>
</dbReference>
<keyword evidence="4" id="KW-0597">Phosphoprotein</keyword>
<dbReference type="SMART" id="SM00448">
    <property type="entry name" value="REC"/>
    <property type="match status" value="1"/>
</dbReference>
<dbReference type="InterPro" id="IPR000014">
    <property type="entry name" value="PAS"/>
</dbReference>
<evidence type="ECO:0000256" key="2">
    <source>
        <dbReference type="ARBA" id="ARBA00022777"/>
    </source>
</evidence>
<dbReference type="CDD" id="cd00156">
    <property type="entry name" value="REC"/>
    <property type="match status" value="1"/>
</dbReference>
<evidence type="ECO:0000259" key="5">
    <source>
        <dbReference type="PROSITE" id="PS50109"/>
    </source>
</evidence>
<dbReference type="InterPro" id="IPR001789">
    <property type="entry name" value="Sig_transdc_resp-reg_receiver"/>
</dbReference>
<sequence length="489" mass="54652">MTIPLRVLLVEDVSEDAELIIRELKRGGFAPDWQRVDNAQAMQDALKEAKWDIVICDYSMPAFSGLKALDVLKRMKIHIPFIITSGTIGENTAIEVMRAGADDFFLKQNITRLPLAIERELRDAALRRKKLASETALREMQVRFHAFMNNAPMPAWIKDRDLRYVYVNAAQASFFGMAPAEMLGCDDFDLMSIGAAQNSRQHDEQVLASNDSLSTQETIADESLTARILNIIRFPLGMDEGVPLVAGLAMDVTEQVHDQASLKAANQRLQLLSGSVIEVQERERQHLARGLHDDVGQSLTALKIMLQAAQRLESEERHTRLQEGIELVSSILSQVRTLSLELRPPQLDNLGLVSALRWYVESKTSSDGLHGWFEYEGVISKLHPDIENTCFRIVQEAITNILRHAKAKNIWVRLDKNESNLILRIRDDGKGFDVDQARENAVLGNSFGLLNMEERALLVGGTMDITSSPGAGVNIDVVLPFTPHIRGLT</sequence>
<keyword evidence="3" id="KW-0902">Two-component regulatory system</keyword>
<dbReference type="Proteomes" id="UP000247792">
    <property type="component" value="Unassembled WGS sequence"/>
</dbReference>
<dbReference type="GO" id="GO:0016020">
    <property type="term" value="C:membrane"/>
    <property type="evidence" value="ECO:0007669"/>
    <property type="project" value="InterPro"/>
</dbReference>
<feature type="modified residue" description="4-aspartylphosphate" evidence="4">
    <location>
        <position position="57"/>
    </location>
</feature>
<organism evidence="8 9">
    <name type="scientific">Undibacterium pigrum</name>
    <dbReference type="NCBI Taxonomy" id="401470"/>
    <lineage>
        <taxon>Bacteria</taxon>
        <taxon>Pseudomonadati</taxon>
        <taxon>Pseudomonadota</taxon>
        <taxon>Betaproteobacteria</taxon>
        <taxon>Burkholderiales</taxon>
        <taxon>Oxalobacteraceae</taxon>
        <taxon>Undibacterium</taxon>
    </lineage>
</organism>
<dbReference type="GO" id="GO:0046983">
    <property type="term" value="F:protein dimerization activity"/>
    <property type="evidence" value="ECO:0007669"/>
    <property type="project" value="InterPro"/>
</dbReference>
<dbReference type="Gene3D" id="3.30.450.20">
    <property type="entry name" value="PAS domain"/>
    <property type="match status" value="1"/>
</dbReference>